<organism evidence="1">
    <name type="scientific">Rhizophora mucronata</name>
    <name type="common">Asiatic mangrove</name>
    <dbReference type="NCBI Taxonomy" id="61149"/>
    <lineage>
        <taxon>Eukaryota</taxon>
        <taxon>Viridiplantae</taxon>
        <taxon>Streptophyta</taxon>
        <taxon>Embryophyta</taxon>
        <taxon>Tracheophyta</taxon>
        <taxon>Spermatophyta</taxon>
        <taxon>Magnoliopsida</taxon>
        <taxon>eudicotyledons</taxon>
        <taxon>Gunneridae</taxon>
        <taxon>Pentapetalae</taxon>
        <taxon>rosids</taxon>
        <taxon>fabids</taxon>
        <taxon>Malpighiales</taxon>
        <taxon>Rhizophoraceae</taxon>
        <taxon>Rhizophora</taxon>
    </lineage>
</organism>
<reference evidence="1" key="1">
    <citation type="submission" date="2018-02" db="EMBL/GenBank/DDBJ databases">
        <title>Rhizophora mucronata_Transcriptome.</title>
        <authorList>
            <person name="Meera S.P."/>
            <person name="Sreeshan A."/>
            <person name="Augustine A."/>
        </authorList>
    </citation>
    <scope>NUCLEOTIDE SEQUENCE</scope>
    <source>
        <tissue evidence="1">Leaf</tissue>
    </source>
</reference>
<proteinExistence type="predicted"/>
<name>A0A2P2N4D3_RHIMU</name>
<sequence length="25" mass="3003">MSFLYIHWSSVATLLIRFCFRGLQL</sequence>
<accession>A0A2P2N4D3</accession>
<dbReference type="EMBL" id="GGEC01056860">
    <property type="protein sequence ID" value="MBX37344.1"/>
    <property type="molecule type" value="Transcribed_RNA"/>
</dbReference>
<evidence type="ECO:0000313" key="1">
    <source>
        <dbReference type="EMBL" id="MBX37344.1"/>
    </source>
</evidence>
<protein>
    <submittedName>
        <fullName evidence="1">Uncharacterized protein</fullName>
    </submittedName>
</protein>
<dbReference type="AlphaFoldDB" id="A0A2P2N4D3"/>